<dbReference type="InterPro" id="IPR036852">
    <property type="entry name" value="Peptidase_S8/S53_dom_sf"/>
</dbReference>
<evidence type="ECO:0000256" key="7">
    <source>
        <dbReference type="ARBA" id="ARBA00022825"/>
    </source>
</evidence>
<dbReference type="PROSITE" id="PS00137">
    <property type="entry name" value="SUBTILASE_HIS"/>
    <property type="match status" value="1"/>
</dbReference>
<evidence type="ECO:0000259" key="14">
    <source>
        <dbReference type="Pfam" id="PF02225"/>
    </source>
</evidence>
<reference evidence="17 18" key="1">
    <citation type="submission" date="2009-11" db="EMBL/GenBank/DDBJ databases">
        <title>Annotation of Allomyces macrogynus ATCC 38327.</title>
        <authorList>
            <consortium name="The Broad Institute Genome Sequencing Platform"/>
            <person name="Russ C."/>
            <person name="Cuomo C."/>
            <person name="Burger G."/>
            <person name="Gray M.W."/>
            <person name="Holland P.W.H."/>
            <person name="King N."/>
            <person name="Lang F.B.F."/>
            <person name="Roger A.J."/>
            <person name="Ruiz-Trillo I."/>
            <person name="Young S.K."/>
            <person name="Zeng Q."/>
            <person name="Gargeya S."/>
            <person name="Fitzgerald M."/>
            <person name="Haas B."/>
            <person name="Abouelleil A."/>
            <person name="Alvarado L."/>
            <person name="Arachchi H.M."/>
            <person name="Berlin A."/>
            <person name="Chapman S.B."/>
            <person name="Gearin G."/>
            <person name="Goldberg J."/>
            <person name="Griggs A."/>
            <person name="Gujja S."/>
            <person name="Hansen M."/>
            <person name="Heiman D."/>
            <person name="Howarth C."/>
            <person name="Larimer J."/>
            <person name="Lui A."/>
            <person name="MacDonald P.J.P."/>
            <person name="McCowen C."/>
            <person name="Montmayeur A."/>
            <person name="Murphy C."/>
            <person name="Neiman D."/>
            <person name="Pearson M."/>
            <person name="Priest M."/>
            <person name="Roberts A."/>
            <person name="Saif S."/>
            <person name="Shea T."/>
            <person name="Sisk P."/>
            <person name="Stolte C."/>
            <person name="Sykes S."/>
            <person name="Wortman J."/>
            <person name="Nusbaum C."/>
            <person name="Birren B."/>
        </authorList>
    </citation>
    <scope>NUCLEOTIDE SEQUENCE [LARGE SCALE GENOMIC DNA]</scope>
    <source>
        <strain evidence="17 18">ATCC 38327</strain>
    </source>
</reference>
<evidence type="ECO:0000256" key="11">
    <source>
        <dbReference type="SAM" id="MobiDB-lite"/>
    </source>
</evidence>
<dbReference type="PANTHER" id="PTHR43806">
    <property type="entry name" value="PEPTIDASE S8"/>
    <property type="match status" value="1"/>
</dbReference>
<dbReference type="Proteomes" id="UP000054350">
    <property type="component" value="Unassembled WGS sequence"/>
</dbReference>
<evidence type="ECO:0000256" key="10">
    <source>
        <dbReference type="RuleBase" id="RU003355"/>
    </source>
</evidence>
<feature type="domain" description="Inhibitor I9" evidence="15">
    <location>
        <begin position="62"/>
        <end position="150"/>
    </location>
</feature>
<feature type="chain" id="PRO_5005548228" description="Peptidase S8/S53 domain-containing protein" evidence="12">
    <location>
        <begin position="38"/>
        <end position="1405"/>
    </location>
</feature>
<dbReference type="eggNOG" id="KOG4266">
    <property type="taxonomic scope" value="Eukaryota"/>
</dbReference>
<evidence type="ECO:0000256" key="6">
    <source>
        <dbReference type="ARBA" id="ARBA00022801"/>
    </source>
</evidence>
<dbReference type="STRING" id="578462.A0A0L0TB00"/>
<dbReference type="EMBL" id="GG745375">
    <property type="protein sequence ID" value="KNE71932.1"/>
    <property type="molecule type" value="Genomic_DNA"/>
</dbReference>
<gene>
    <name evidence="17" type="ORF">AMAG_16356</name>
</gene>
<dbReference type="Pfam" id="PF00082">
    <property type="entry name" value="Peptidase_S8"/>
    <property type="match status" value="1"/>
</dbReference>
<dbReference type="PRINTS" id="PR00723">
    <property type="entry name" value="SUBTILISIN"/>
</dbReference>
<dbReference type="Pfam" id="PF05922">
    <property type="entry name" value="Inhibitor_I9"/>
    <property type="match status" value="1"/>
</dbReference>
<feature type="active site" description="Charge relay system" evidence="8 9">
    <location>
        <position position="597"/>
    </location>
</feature>
<dbReference type="PROSITE" id="PS00136">
    <property type="entry name" value="SUBTILASE_ASP"/>
    <property type="match status" value="1"/>
</dbReference>
<dbReference type="InterPro" id="IPR000209">
    <property type="entry name" value="Peptidase_S8/S53_dom"/>
</dbReference>
<dbReference type="PROSITE" id="PS51892">
    <property type="entry name" value="SUBTILASE"/>
    <property type="match status" value="1"/>
</dbReference>
<feature type="active site" description="Charge relay system" evidence="8 9">
    <location>
        <position position="281"/>
    </location>
</feature>
<evidence type="ECO:0000259" key="16">
    <source>
        <dbReference type="Pfam" id="PF06280"/>
    </source>
</evidence>
<dbReference type="SUPFAM" id="SSF52025">
    <property type="entry name" value="PA domain"/>
    <property type="match status" value="1"/>
</dbReference>
<dbReference type="InterPro" id="IPR023828">
    <property type="entry name" value="Peptidase_S8_Ser-AS"/>
</dbReference>
<dbReference type="SUPFAM" id="SSF52743">
    <property type="entry name" value="Subtilisin-like"/>
    <property type="match status" value="1"/>
</dbReference>
<dbReference type="GO" id="GO:0005615">
    <property type="term" value="C:extracellular space"/>
    <property type="evidence" value="ECO:0007669"/>
    <property type="project" value="TreeGrafter"/>
</dbReference>
<evidence type="ECO:0000256" key="3">
    <source>
        <dbReference type="ARBA" id="ARBA00022525"/>
    </source>
</evidence>
<dbReference type="InterPro" id="IPR010259">
    <property type="entry name" value="S8pro/Inhibitor_I9"/>
</dbReference>
<reference evidence="18" key="2">
    <citation type="submission" date="2009-11" db="EMBL/GenBank/DDBJ databases">
        <title>The Genome Sequence of Allomyces macrogynus strain ATCC 38327.</title>
        <authorList>
            <consortium name="The Broad Institute Genome Sequencing Platform"/>
            <person name="Russ C."/>
            <person name="Cuomo C."/>
            <person name="Shea T."/>
            <person name="Young S.K."/>
            <person name="Zeng Q."/>
            <person name="Koehrsen M."/>
            <person name="Haas B."/>
            <person name="Borodovsky M."/>
            <person name="Guigo R."/>
            <person name="Alvarado L."/>
            <person name="Berlin A."/>
            <person name="Borenstein D."/>
            <person name="Chen Z."/>
            <person name="Engels R."/>
            <person name="Freedman E."/>
            <person name="Gellesch M."/>
            <person name="Goldberg J."/>
            <person name="Griggs A."/>
            <person name="Gujja S."/>
            <person name="Heiman D."/>
            <person name="Hepburn T."/>
            <person name="Howarth C."/>
            <person name="Jen D."/>
            <person name="Larson L."/>
            <person name="Lewis B."/>
            <person name="Mehta T."/>
            <person name="Park D."/>
            <person name="Pearson M."/>
            <person name="Roberts A."/>
            <person name="Saif S."/>
            <person name="Shenoy N."/>
            <person name="Sisk P."/>
            <person name="Stolte C."/>
            <person name="Sykes S."/>
            <person name="Walk T."/>
            <person name="White J."/>
            <person name="Yandava C."/>
            <person name="Burger G."/>
            <person name="Gray M.W."/>
            <person name="Holland P.W.H."/>
            <person name="King N."/>
            <person name="Lang F.B.F."/>
            <person name="Roger A.J."/>
            <person name="Ruiz-Trillo I."/>
            <person name="Lander E."/>
            <person name="Nusbaum C."/>
        </authorList>
    </citation>
    <scope>NUCLEOTIDE SEQUENCE [LARGE SCALE GENOMIC DNA]</scope>
    <source>
        <strain evidence="18">ATCC 38327</strain>
    </source>
</reference>
<dbReference type="InterPro" id="IPR046450">
    <property type="entry name" value="PA_dom_sf"/>
</dbReference>
<feature type="signal peptide" evidence="12">
    <location>
        <begin position="1"/>
        <end position="37"/>
    </location>
</feature>
<evidence type="ECO:0000256" key="4">
    <source>
        <dbReference type="ARBA" id="ARBA00022670"/>
    </source>
</evidence>
<proteinExistence type="inferred from homology"/>
<keyword evidence="5 12" id="KW-0732">Signal</keyword>
<name>A0A0L0TB00_ALLM3</name>
<dbReference type="OrthoDB" id="10256524at2759"/>
<dbReference type="PROSITE" id="PS00138">
    <property type="entry name" value="SUBTILASE_SER"/>
    <property type="match status" value="1"/>
</dbReference>
<dbReference type="InterPro" id="IPR050131">
    <property type="entry name" value="Peptidase_S8_subtilisin-like"/>
</dbReference>
<dbReference type="Gene3D" id="3.40.50.200">
    <property type="entry name" value="Peptidase S8/S53 domain"/>
    <property type="match status" value="1"/>
</dbReference>
<dbReference type="InterPro" id="IPR003137">
    <property type="entry name" value="PA_domain"/>
</dbReference>
<keyword evidence="6 9" id="KW-0378">Hydrolase</keyword>
<dbReference type="Pfam" id="PF06280">
    <property type="entry name" value="fn3_5"/>
    <property type="match status" value="1"/>
</dbReference>
<evidence type="ECO:0000313" key="17">
    <source>
        <dbReference type="EMBL" id="KNE71932.1"/>
    </source>
</evidence>
<dbReference type="GO" id="GO:0016020">
    <property type="term" value="C:membrane"/>
    <property type="evidence" value="ECO:0007669"/>
    <property type="project" value="InterPro"/>
</dbReference>
<organism evidence="17 18">
    <name type="scientific">Allomyces macrogynus (strain ATCC 38327)</name>
    <name type="common">Allomyces javanicus var. macrogynus</name>
    <dbReference type="NCBI Taxonomy" id="578462"/>
    <lineage>
        <taxon>Eukaryota</taxon>
        <taxon>Fungi</taxon>
        <taxon>Fungi incertae sedis</taxon>
        <taxon>Blastocladiomycota</taxon>
        <taxon>Blastocladiomycetes</taxon>
        <taxon>Blastocladiales</taxon>
        <taxon>Blastocladiaceae</taxon>
        <taxon>Allomyces</taxon>
    </lineage>
</organism>
<feature type="region of interest" description="Disordered" evidence="11">
    <location>
        <begin position="971"/>
        <end position="1129"/>
    </location>
</feature>
<dbReference type="PANTHER" id="PTHR43806:SF66">
    <property type="entry name" value="SERIN ENDOPEPTIDASE"/>
    <property type="match status" value="1"/>
</dbReference>
<dbReference type="InterPro" id="IPR010435">
    <property type="entry name" value="C5a/SBT2-like_Fn3"/>
</dbReference>
<protein>
    <recommendedName>
        <fullName evidence="19">Peptidase S8/S53 domain-containing protein</fullName>
    </recommendedName>
</protein>
<dbReference type="CDD" id="cd02133">
    <property type="entry name" value="PA_C5a_like"/>
    <property type="match status" value="1"/>
</dbReference>
<evidence type="ECO:0000256" key="2">
    <source>
        <dbReference type="ARBA" id="ARBA00022512"/>
    </source>
</evidence>
<dbReference type="Pfam" id="PF02225">
    <property type="entry name" value="PA"/>
    <property type="match status" value="1"/>
</dbReference>
<dbReference type="VEuPathDB" id="FungiDB:AMAG_16356"/>
<sequence length="1405" mass="143791">MAARRSSRSARRATRKSSLLALLLVAALAYMATTTEAALPADVIRRAHKNQLPKGTGIVPGKYIVQFDAEPAIPDTSSTAESFAPVTGSPAAAQAQQADFKNFLATQGIQNNVAVQQSYSHVFNGVAVKVNDEAHLETVAKAPGVKAVFPVLSYKRLPVFASKAGSGSMGSLVKRDTTDAAAAAAGSAHPNLIYAHNMTGVTQLHQNYGLSGKGIKVAILDTGIDYLHPAFWVPGKQCKSFKGDGCRVVDGQDFVGDDYDSNSPLHSTPNPGPSPMDCAGHGTHVAGIVGGNYPGVFQGVAPEVTFYAGRIFGCDGSTATDVIISAIEASFKAKADLINMSLGGGQAFPSYPDSQVVDKLARRGMLVGSALGNDGDKGEFQASSPGVARNGFGVGSFDNINLTVDKMTANVPGGPLSIPAGFDNDIKAKWPKTALPLKRSPNPPTATDDGCNAFPAGYFTGKVALIKRGTCDFALKAKNAIAAGASGVVIYNKLPGWFVGTLSSPNLGVPVAFIQQADGETLYARASDDAAATILFSGDKMTIANPTGGQPSDFSSWGLDATLKIKPDIAAPGGEILSAWPLKLADKSGLNTISGTSMATPYVVGSLALYLEKIKPKEKNLDRFEHARVKFQNTARPALHPDTGLPWPVGKQGPGLLNVLDALTTDVTITPSRIELGDSPKAGDSKSATLKVTNSGSKPVTFRVLHQQAASVFGEGALPQADLKYSKSGARVTLSASTITVAAGQSATVNVIVEPYAGELPPHTIESGYVVFEATETSSAQTATLRVPYAVMVGDYSTYQLLDGEPVISTAPLGFWDLKTDIPDLPSWDSTVKETKVFSLQGLDKPLLFGQSVHVSRLAAIALYDTKTNKKLGYLPNPIQTLTNGGFFAPDSGNVDETQGKELYGWDGTYFKTIKAALGLGDDKAKAIDAPNGAYYWQFEITPPALDEKNYYNKLRSAWKSPVILIDRTAGTSTTTSTTSTAASTSASTTATTTSSTASTTGVSSTTTGTDSATATGSATGTTSVTVTGSQTATATGSQTATGTATATGSASSTAAGTATATGSASSTLSGTATAPDQTKTTGTGSATATATTGSGSITATGTASGSATATGTASGSATATGTASGSATITGTATATTTQSPGTTVIPCPPCPGGTKTVIIVQPTATVTTTVAPCPVCPGGTKTVIIVPPTQTVTQTVTPQPTMTTVPCNVCPGGIKTVIIIPPVGTQTDVCTIEPTHTVVPCKDANTCPPSGSTTQVIVQPTVPASPTTAGPAPTVTTEPCGKCPGGVKTIIIVPPTGTQTAPATVTPTNTVVPCNECNGGVKTVIVIPPPAQPTVTSTVVVPESPAETTPVPVATTPAPVPVATQPAGDSYGELEVPEEPIASKPKRCHRKKTQQRHYTMAAY</sequence>
<feature type="active site" description="Charge relay system" evidence="8 9">
    <location>
        <position position="221"/>
    </location>
</feature>
<dbReference type="InterPro" id="IPR023827">
    <property type="entry name" value="Peptidase_S8_Asp-AS"/>
</dbReference>
<accession>A0A0L0TB00</accession>
<evidence type="ECO:0008006" key="19">
    <source>
        <dbReference type="Google" id="ProtNLM"/>
    </source>
</evidence>
<evidence type="ECO:0000259" key="15">
    <source>
        <dbReference type="Pfam" id="PF05922"/>
    </source>
</evidence>
<keyword evidence="3" id="KW-0964">Secreted</keyword>
<dbReference type="InterPro" id="IPR022398">
    <property type="entry name" value="Peptidase_S8_His-AS"/>
</dbReference>
<keyword evidence="7 9" id="KW-0720">Serine protease</keyword>
<feature type="domain" description="Peptidase S8/S53" evidence="13">
    <location>
        <begin position="212"/>
        <end position="615"/>
    </location>
</feature>
<dbReference type="InterPro" id="IPR015500">
    <property type="entry name" value="Peptidase_S8_subtilisin-rel"/>
</dbReference>
<evidence type="ECO:0000256" key="5">
    <source>
        <dbReference type="ARBA" id="ARBA00022729"/>
    </source>
</evidence>
<evidence type="ECO:0000256" key="12">
    <source>
        <dbReference type="SAM" id="SignalP"/>
    </source>
</evidence>
<keyword evidence="18" id="KW-1185">Reference proteome</keyword>
<feature type="domain" description="PA" evidence="14">
    <location>
        <begin position="447"/>
        <end position="522"/>
    </location>
</feature>
<comment type="similarity">
    <text evidence="1 9 10">Belongs to the peptidase S8 family.</text>
</comment>
<keyword evidence="4 9" id="KW-0645">Protease</keyword>
<evidence type="ECO:0000256" key="1">
    <source>
        <dbReference type="ARBA" id="ARBA00011073"/>
    </source>
</evidence>
<dbReference type="GO" id="GO:0004252">
    <property type="term" value="F:serine-type endopeptidase activity"/>
    <property type="evidence" value="ECO:0007669"/>
    <property type="project" value="UniProtKB-UniRule"/>
</dbReference>
<evidence type="ECO:0000256" key="9">
    <source>
        <dbReference type="PROSITE-ProRule" id="PRU01240"/>
    </source>
</evidence>
<evidence type="ECO:0000313" key="18">
    <source>
        <dbReference type="Proteomes" id="UP000054350"/>
    </source>
</evidence>
<evidence type="ECO:0000259" key="13">
    <source>
        <dbReference type="Pfam" id="PF00082"/>
    </source>
</evidence>
<dbReference type="GO" id="GO:0006508">
    <property type="term" value="P:proteolysis"/>
    <property type="evidence" value="ECO:0007669"/>
    <property type="project" value="UniProtKB-KW"/>
</dbReference>
<feature type="domain" description="C5a peptidase/Subtilisin-like protease SBT2-like Fn3-like" evidence="16">
    <location>
        <begin position="683"/>
        <end position="789"/>
    </location>
</feature>
<dbReference type="Gene3D" id="3.50.30.30">
    <property type="match status" value="1"/>
</dbReference>
<evidence type="ECO:0000256" key="8">
    <source>
        <dbReference type="PIRSR" id="PIRSR615500-1"/>
    </source>
</evidence>
<keyword evidence="2" id="KW-0134">Cell wall</keyword>